<dbReference type="EMBL" id="DTKJ01000005">
    <property type="protein sequence ID" value="HGZ10687.1"/>
    <property type="molecule type" value="Genomic_DNA"/>
</dbReference>
<dbReference type="AlphaFoldDB" id="A0A7C5AK74"/>
<proteinExistence type="predicted"/>
<evidence type="ECO:0000313" key="1">
    <source>
        <dbReference type="EMBL" id="HGZ10687.1"/>
    </source>
</evidence>
<accession>A0A7C5AK74</accession>
<sequence length="109" mass="13081">MDHSRPLAGDRWLVKLEVRVAIPVAEAHLPPDLKERYQEVVEALGPEVIFRKEDVRHFIDQREVPELREKMQARLLQGLLAYLGHPDFAGRYLRKKFAEYEERQRWYRD</sequence>
<organism evidence="1">
    <name type="scientific">Desulfobacca acetoxidans</name>
    <dbReference type="NCBI Taxonomy" id="60893"/>
    <lineage>
        <taxon>Bacteria</taxon>
        <taxon>Pseudomonadati</taxon>
        <taxon>Thermodesulfobacteriota</taxon>
        <taxon>Desulfobaccia</taxon>
        <taxon>Desulfobaccales</taxon>
        <taxon>Desulfobaccaceae</taxon>
        <taxon>Desulfobacca</taxon>
    </lineage>
</organism>
<protein>
    <submittedName>
        <fullName evidence="1">Uncharacterized protein</fullName>
    </submittedName>
</protein>
<comment type="caution">
    <text evidence="1">The sequence shown here is derived from an EMBL/GenBank/DDBJ whole genome shotgun (WGS) entry which is preliminary data.</text>
</comment>
<reference evidence="1" key="1">
    <citation type="journal article" date="2020" name="mSystems">
        <title>Genome- and Community-Level Interaction Insights into Carbon Utilization and Element Cycling Functions of Hydrothermarchaeota in Hydrothermal Sediment.</title>
        <authorList>
            <person name="Zhou Z."/>
            <person name="Liu Y."/>
            <person name="Xu W."/>
            <person name="Pan J."/>
            <person name="Luo Z.H."/>
            <person name="Li M."/>
        </authorList>
    </citation>
    <scope>NUCLEOTIDE SEQUENCE [LARGE SCALE GENOMIC DNA]</scope>
    <source>
        <strain evidence="1">SpSt-853</strain>
    </source>
</reference>
<name>A0A7C5AK74_9BACT</name>
<gene>
    <name evidence="1" type="ORF">ENW48_00535</name>
</gene>